<evidence type="ECO:0000256" key="4">
    <source>
        <dbReference type="ARBA" id="ARBA00022692"/>
    </source>
</evidence>
<keyword evidence="5" id="KW-0547">Nucleotide-binding</keyword>
<dbReference type="Proteomes" id="UP000626244">
    <property type="component" value="Unassembled WGS sequence"/>
</dbReference>
<dbReference type="SMR" id="A0A8J3APX5"/>
<feature type="transmembrane region" description="Helical" evidence="10">
    <location>
        <begin position="181"/>
        <end position="201"/>
    </location>
</feature>
<dbReference type="AlphaFoldDB" id="A0A8J3APX5"/>
<dbReference type="InterPro" id="IPR027417">
    <property type="entry name" value="P-loop_NTPase"/>
</dbReference>
<protein>
    <submittedName>
        <fullName evidence="13">ABC transporter ATP-binding protein</fullName>
    </submittedName>
</protein>
<dbReference type="Gene3D" id="3.40.50.300">
    <property type="entry name" value="P-loop containing nucleotide triphosphate hydrolases"/>
    <property type="match status" value="1"/>
</dbReference>
<keyword evidence="14" id="KW-1185">Reference proteome</keyword>
<evidence type="ECO:0000256" key="8">
    <source>
        <dbReference type="ARBA" id="ARBA00022989"/>
    </source>
</evidence>
<dbReference type="InterPro" id="IPR017871">
    <property type="entry name" value="ABC_transporter-like_CS"/>
</dbReference>
<dbReference type="SUPFAM" id="SSF90123">
    <property type="entry name" value="ABC transporter transmembrane region"/>
    <property type="match status" value="1"/>
</dbReference>
<gene>
    <name evidence="13" type="ORF">GCM10007380_34020</name>
</gene>
<dbReference type="PROSITE" id="PS50929">
    <property type="entry name" value="ABC_TM1F"/>
    <property type="match status" value="1"/>
</dbReference>
<evidence type="ECO:0000259" key="12">
    <source>
        <dbReference type="PROSITE" id="PS50929"/>
    </source>
</evidence>
<proteinExistence type="predicted"/>
<dbReference type="GO" id="GO:0008234">
    <property type="term" value="F:cysteine-type peptidase activity"/>
    <property type="evidence" value="ECO:0007669"/>
    <property type="project" value="UniProtKB-KW"/>
</dbReference>
<dbReference type="GO" id="GO:0005886">
    <property type="term" value="C:plasma membrane"/>
    <property type="evidence" value="ECO:0007669"/>
    <property type="project" value="UniProtKB-SubCell"/>
</dbReference>
<evidence type="ECO:0000259" key="11">
    <source>
        <dbReference type="PROSITE" id="PS50893"/>
    </source>
</evidence>
<keyword evidence="6" id="KW-0788">Thiol protease</keyword>
<evidence type="ECO:0000256" key="6">
    <source>
        <dbReference type="ARBA" id="ARBA00022807"/>
    </source>
</evidence>
<dbReference type="PROSITE" id="PS50893">
    <property type="entry name" value="ABC_TRANSPORTER_2"/>
    <property type="match status" value="1"/>
</dbReference>
<dbReference type="Pfam" id="PF00005">
    <property type="entry name" value="ABC_tran"/>
    <property type="match status" value="1"/>
</dbReference>
<dbReference type="PANTHER" id="PTHR24221">
    <property type="entry name" value="ATP-BINDING CASSETTE SUB-FAMILY B"/>
    <property type="match status" value="1"/>
</dbReference>
<dbReference type="GO" id="GO:0016887">
    <property type="term" value="F:ATP hydrolysis activity"/>
    <property type="evidence" value="ECO:0007669"/>
    <property type="project" value="InterPro"/>
</dbReference>
<keyword evidence="9 10" id="KW-0472">Membrane</keyword>
<keyword evidence="2" id="KW-0813">Transport</keyword>
<name>A0A8J3APX5_9BACI</name>
<reference evidence="14" key="1">
    <citation type="journal article" date="2019" name="Int. J. Syst. Evol. Microbiol.">
        <title>The Global Catalogue of Microorganisms (GCM) 10K type strain sequencing project: providing services to taxonomists for standard genome sequencing and annotation.</title>
        <authorList>
            <consortium name="The Broad Institute Genomics Platform"/>
            <consortium name="The Broad Institute Genome Sequencing Center for Infectious Disease"/>
            <person name="Wu L."/>
            <person name="Ma J."/>
        </authorList>
    </citation>
    <scope>NUCLEOTIDE SEQUENCE [LARGE SCALE GENOMIC DNA]</scope>
    <source>
        <strain evidence="14">CGMCC 1.14993</strain>
    </source>
</reference>
<dbReference type="InterPro" id="IPR011527">
    <property type="entry name" value="ABC1_TM_dom"/>
</dbReference>
<dbReference type="PROSITE" id="PS00211">
    <property type="entry name" value="ABC_TRANSPORTER_1"/>
    <property type="match status" value="1"/>
</dbReference>
<feature type="transmembrane region" description="Helical" evidence="10">
    <location>
        <begin position="78"/>
        <end position="103"/>
    </location>
</feature>
<accession>A0A8J3APX5</accession>
<evidence type="ECO:0000256" key="3">
    <source>
        <dbReference type="ARBA" id="ARBA00022475"/>
    </source>
</evidence>
<comment type="caution">
    <text evidence="13">The sequence shown here is derived from an EMBL/GenBank/DDBJ whole genome shotgun (WGS) entry which is preliminary data.</text>
</comment>
<dbReference type="InterPro" id="IPR039421">
    <property type="entry name" value="Type_1_exporter"/>
</dbReference>
<feature type="domain" description="ABC transmembrane type-1" evidence="12">
    <location>
        <begin position="24"/>
        <end position="324"/>
    </location>
</feature>
<dbReference type="GO" id="GO:0034040">
    <property type="term" value="F:ATPase-coupled lipid transmembrane transporter activity"/>
    <property type="evidence" value="ECO:0007669"/>
    <property type="project" value="TreeGrafter"/>
</dbReference>
<dbReference type="EMBL" id="BMHB01000002">
    <property type="protein sequence ID" value="GGI16650.1"/>
    <property type="molecule type" value="Genomic_DNA"/>
</dbReference>
<dbReference type="GO" id="GO:0005524">
    <property type="term" value="F:ATP binding"/>
    <property type="evidence" value="ECO:0007669"/>
    <property type="project" value="UniProtKB-KW"/>
</dbReference>
<evidence type="ECO:0000256" key="2">
    <source>
        <dbReference type="ARBA" id="ARBA00022448"/>
    </source>
</evidence>
<dbReference type="GO" id="GO:0140359">
    <property type="term" value="F:ABC-type transporter activity"/>
    <property type="evidence" value="ECO:0007669"/>
    <property type="project" value="InterPro"/>
</dbReference>
<evidence type="ECO:0000256" key="1">
    <source>
        <dbReference type="ARBA" id="ARBA00004651"/>
    </source>
</evidence>
<organism evidence="13 14">
    <name type="scientific">Gottfriedia solisilvae</name>
    <dbReference type="NCBI Taxonomy" id="1516104"/>
    <lineage>
        <taxon>Bacteria</taxon>
        <taxon>Bacillati</taxon>
        <taxon>Bacillota</taxon>
        <taxon>Bacilli</taxon>
        <taxon>Bacillales</taxon>
        <taxon>Bacillaceae</taxon>
        <taxon>Gottfriedia</taxon>
    </lineage>
</organism>
<dbReference type="Pfam" id="PF00664">
    <property type="entry name" value="ABC_membrane"/>
    <property type="match status" value="1"/>
</dbReference>
<evidence type="ECO:0000256" key="9">
    <source>
        <dbReference type="ARBA" id="ARBA00023136"/>
    </source>
</evidence>
<feature type="transmembrane region" description="Helical" evidence="10">
    <location>
        <begin position="269"/>
        <end position="288"/>
    </location>
</feature>
<dbReference type="FunFam" id="3.40.50.300:FF:000299">
    <property type="entry name" value="ABC transporter ATP-binding protein/permease"/>
    <property type="match status" value="1"/>
</dbReference>
<dbReference type="SUPFAM" id="SSF52540">
    <property type="entry name" value="P-loop containing nucleoside triphosphate hydrolases"/>
    <property type="match status" value="1"/>
</dbReference>
<dbReference type="SMART" id="SM00382">
    <property type="entry name" value="AAA"/>
    <property type="match status" value="1"/>
</dbReference>
<dbReference type="InterPro" id="IPR003439">
    <property type="entry name" value="ABC_transporter-like_ATP-bd"/>
</dbReference>
<keyword evidence="4 10" id="KW-0812">Transmembrane</keyword>
<keyword evidence="3" id="KW-1003">Cell membrane</keyword>
<comment type="subcellular location">
    <subcellularLocation>
        <location evidence="1">Cell membrane</location>
        <topology evidence="1">Multi-pass membrane protein</topology>
    </subcellularLocation>
</comment>
<keyword evidence="7 13" id="KW-0067">ATP-binding</keyword>
<dbReference type="InterPro" id="IPR003593">
    <property type="entry name" value="AAA+_ATPase"/>
</dbReference>
<evidence type="ECO:0000256" key="5">
    <source>
        <dbReference type="ARBA" id="ARBA00022741"/>
    </source>
</evidence>
<sequence>MNKMIDNTKKVLLLFNKGEKKKLLLIFFMMIVSALFETFGIGVIVPFVGIVTNPSMITEQASINYLYKFFNFQSTTTFMIFAVIALLFIFIVKNLYILLFLYVQNRIVLNQQVKLSKRLFETYLSKPYSFHLQRNTADLLRNVNIEVPNLFQGIIMSAFMLITEILVIACIMGLLLYTTSISTIIASGLLGGSVFLFFKIFRKKINKLAKQQQVVDGMMIKWVNQGLGASKEVKVTGKESYFVSAYTSKSQINANIKRYRMMLEQSPRLFIETILVMIVLIMVLVIIFQGKNTANIVSTMALFGMAAFRLMPSINRVMNMITAIRFSKPALTVVYEDLFTNNETYSSRGTIEPAVNKSDIGKFTDSIKLNEISFRYPNQKEYSLKDISLTIPIGQSVAFIGESGAGKTTLVDMILGLFQPEKGSILVDGENISEIKSIWQQKIGYIPQSIFLTDDSIRENVAFGVPKDQIDDHAVWNALEQAQLKDFIEGQPNQLDTTVGERGIRLSGGQRQRIGIARALYHNPEIIFMDEATSALDNETEKDIMSAIDDLKGEKTLIIIAHRLSTIKNCDKVFKINKGRLVSVEDKLGMPAI</sequence>
<feature type="transmembrane region" description="Helical" evidence="10">
    <location>
        <begin position="150"/>
        <end position="175"/>
    </location>
</feature>
<evidence type="ECO:0000313" key="13">
    <source>
        <dbReference type="EMBL" id="GGI16650.1"/>
    </source>
</evidence>
<dbReference type="InterPro" id="IPR036640">
    <property type="entry name" value="ABC1_TM_sf"/>
</dbReference>
<evidence type="ECO:0000313" key="14">
    <source>
        <dbReference type="Proteomes" id="UP000626244"/>
    </source>
</evidence>
<keyword evidence="6" id="KW-0645">Protease</keyword>
<evidence type="ECO:0000256" key="10">
    <source>
        <dbReference type="SAM" id="Phobius"/>
    </source>
</evidence>
<evidence type="ECO:0000256" key="7">
    <source>
        <dbReference type="ARBA" id="ARBA00022840"/>
    </source>
</evidence>
<dbReference type="PANTHER" id="PTHR24221:SF654">
    <property type="entry name" value="ATP-BINDING CASSETTE SUB-FAMILY B MEMBER 6"/>
    <property type="match status" value="1"/>
</dbReference>
<feature type="domain" description="ABC transporter" evidence="11">
    <location>
        <begin position="367"/>
        <end position="593"/>
    </location>
</feature>
<keyword evidence="6" id="KW-0378">Hydrolase</keyword>
<keyword evidence="8 10" id="KW-1133">Transmembrane helix</keyword>
<feature type="transmembrane region" description="Helical" evidence="10">
    <location>
        <begin position="23"/>
        <end position="48"/>
    </location>
</feature>
<dbReference type="Gene3D" id="1.20.1560.10">
    <property type="entry name" value="ABC transporter type 1, transmembrane domain"/>
    <property type="match status" value="1"/>
</dbReference>